<keyword evidence="1" id="KW-0547">Nucleotide-binding</keyword>
<name>A0A5K1JTI0_9APHY</name>
<dbReference type="SUPFAM" id="SSF52540">
    <property type="entry name" value="P-loop containing nucleoside triphosphate hydrolases"/>
    <property type="match status" value="1"/>
</dbReference>
<dbReference type="AlphaFoldDB" id="A0A5K1JTI0"/>
<dbReference type="InterPro" id="IPR027417">
    <property type="entry name" value="P-loop_NTPase"/>
</dbReference>
<accession>A0A5K1JTI0</accession>
<evidence type="ECO:0000259" key="3">
    <source>
        <dbReference type="PROSITE" id="PS50893"/>
    </source>
</evidence>
<dbReference type="SMART" id="SM00382">
    <property type="entry name" value="AAA"/>
    <property type="match status" value="1"/>
</dbReference>
<dbReference type="GO" id="GO:0016887">
    <property type="term" value="F:ATP hydrolysis activity"/>
    <property type="evidence" value="ECO:0007669"/>
    <property type="project" value="InterPro"/>
</dbReference>
<gene>
    <name evidence="4" type="primary">A0A0E0V727</name>
</gene>
<dbReference type="InterPro" id="IPR003439">
    <property type="entry name" value="ABC_transporter-like_ATP-bd"/>
</dbReference>
<proteinExistence type="predicted"/>
<evidence type="ECO:0000256" key="2">
    <source>
        <dbReference type="ARBA" id="ARBA00022840"/>
    </source>
</evidence>
<dbReference type="Pfam" id="PF00005">
    <property type="entry name" value="ABC_tran"/>
    <property type="match status" value="1"/>
</dbReference>
<evidence type="ECO:0000256" key="1">
    <source>
        <dbReference type="ARBA" id="ARBA00022741"/>
    </source>
</evidence>
<dbReference type="GO" id="GO:0005524">
    <property type="term" value="F:ATP binding"/>
    <property type="evidence" value="ECO:0007669"/>
    <property type="project" value="UniProtKB-KW"/>
</dbReference>
<dbReference type="Gene3D" id="3.40.50.300">
    <property type="entry name" value="P-loop containing nucleotide triphosphate hydrolases"/>
    <property type="match status" value="1"/>
</dbReference>
<organism evidence="4">
    <name type="scientific">Ganoderma boninense</name>
    <dbReference type="NCBI Taxonomy" id="34458"/>
    <lineage>
        <taxon>Eukaryota</taxon>
        <taxon>Fungi</taxon>
        <taxon>Dikarya</taxon>
        <taxon>Basidiomycota</taxon>
        <taxon>Agaricomycotina</taxon>
        <taxon>Agaricomycetes</taxon>
        <taxon>Polyporales</taxon>
        <taxon>Polyporaceae</taxon>
        <taxon>Ganoderma</taxon>
    </lineage>
</organism>
<dbReference type="CDD" id="cd00267">
    <property type="entry name" value="ABC_ATPase"/>
    <property type="match status" value="1"/>
</dbReference>
<reference evidence="4" key="1">
    <citation type="submission" date="2019-10" db="EMBL/GenBank/DDBJ databases">
        <authorList>
            <person name="Nor Muhammad N."/>
        </authorList>
    </citation>
    <scope>NUCLEOTIDE SEQUENCE</scope>
</reference>
<evidence type="ECO:0000313" key="4">
    <source>
        <dbReference type="EMBL" id="VWO93978.1"/>
    </source>
</evidence>
<sequence>MGDTLDASTDGYEISVSNLTYTHKEGASPSLSDVNIHLPKGSRTILVGANGAGKSTLLQILAGKRLISSLRTDVRIKGRDVFRQTPDGITFLGTEWAMNPVVRGDIVVSDFLNSVGGYRHKERRDRLLDILDVDLDWHMHQISDGERRRVQLVMGLMGDWDVLLLDEVTVDLDVLVRDDLLSFLKEDSENRGATILYATHIFDGLNNFPTHVAHMHLGSFLMEPTAWPFTNGTMGGTSVDLGSKPTLYAVALQWLREDRDRRRALEAQGRKRRGAPIETVSISFAGGRCTHAASSGDVGVIMF</sequence>
<feature type="domain" description="ABC transporter" evidence="3">
    <location>
        <begin position="14"/>
        <end position="242"/>
    </location>
</feature>
<protein>
    <submittedName>
        <fullName evidence="4">Yersiniabactin-iron ABC transporter permease ATP-binding protein YbtQ</fullName>
    </submittedName>
</protein>
<dbReference type="PANTHER" id="PTHR43158:SF2">
    <property type="entry name" value="SKFA PEPTIDE EXPORT ATP-BINDING PROTEIN SKFE"/>
    <property type="match status" value="1"/>
</dbReference>
<keyword evidence="2 4" id="KW-0067">ATP-binding</keyword>
<dbReference type="PANTHER" id="PTHR43158">
    <property type="entry name" value="SKFA PEPTIDE EXPORT ATP-BINDING PROTEIN SKFE"/>
    <property type="match status" value="1"/>
</dbReference>
<dbReference type="EMBL" id="LR723713">
    <property type="protein sequence ID" value="VWO93978.1"/>
    <property type="molecule type" value="Genomic_DNA"/>
</dbReference>
<dbReference type="InterPro" id="IPR003593">
    <property type="entry name" value="AAA+_ATPase"/>
</dbReference>
<dbReference type="PROSITE" id="PS50893">
    <property type="entry name" value="ABC_TRANSPORTER_2"/>
    <property type="match status" value="1"/>
</dbReference>